<protein>
    <submittedName>
        <fullName evidence="1">Uncharacterized protein</fullName>
    </submittedName>
</protein>
<reference evidence="1 2" key="1">
    <citation type="submission" date="2014-08" db="EMBL/GenBank/DDBJ databases">
        <title>Genomic and Phenotypic Diversity of Colwellia psychrerythraea strains from Disparate Marine Basins.</title>
        <authorList>
            <person name="Techtmann S.M."/>
            <person name="Stelling S.C."/>
            <person name="Utturkar S.M."/>
            <person name="Alshibli N."/>
            <person name="Harris A."/>
            <person name="Brown S.D."/>
            <person name="Hazen T.C."/>
        </authorList>
    </citation>
    <scope>NUCLEOTIDE SEQUENCE [LARGE SCALE GENOMIC DNA]</scope>
    <source>
        <strain evidence="1 2">ND2E</strain>
    </source>
</reference>
<dbReference type="OrthoDB" id="9803563at2"/>
<dbReference type="Proteomes" id="UP000029843">
    <property type="component" value="Unassembled WGS sequence"/>
</dbReference>
<accession>A0A099KBE8</accession>
<evidence type="ECO:0000313" key="2">
    <source>
        <dbReference type="Proteomes" id="UP000029843"/>
    </source>
</evidence>
<sequence length="202" mass="23134">MKETNTKSNSLSLELLERIRDDYTVFMSVENYQNLPPSEIKKALAVNGLVIRCLTNPPSNYREIAIYQNPMSIKYIKDLTDEEIKQSIKAEPLAIRHIKAPNKETTLLAVSLFTNAIDSIKDPSEEVKLLTIIKSNNHEELTNESDMGLLALTYRFLCKNKLIFCSALAKSNDFKSLEEIIIIKEKIRRQIIHKHPALEAYI</sequence>
<proteinExistence type="predicted"/>
<dbReference type="EMBL" id="JQED01000053">
    <property type="protein sequence ID" value="KGJ87636.1"/>
    <property type="molecule type" value="Genomic_DNA"/>
</dbReference>
<gene>
    <name evidence="1" type="ORF">ND2E_4374</name>
</gene>
<dbReference type="PATRIC" id="fig|28229.4.peg.3738"/>
<comment type="caution">
    <text evidence="1">The sequence shown here is derived from an EMBL/GenBank/DDBJ whole genome shotgun (WGS) entry which is preliminary data.</text>
</comment>
<dbReference type="RefSeq" id="WP_033095334.1">
    <property type="nucleotide sequence ID" value="NZ_JQED01000053.1"/>
</dbReference>
<organism evidence="1 2">
    <name type="scientific">Colwellia psychrerythraea</name>
    <name type="common">Vibrio psychroerythus</name>
    <dbReference type="NCBI Taxonomy" id="28229"/>
    <lineage>
        <taxon>Bacteria</taxon>
        <taxon>Pseudomonadati</taxon>
        <taxon>Pseudomonadota</taxon>
        <taxon>Gammaproteobacteria</taxon>
        <taxon>Alteromonadales</taxon>
        <taxon>Colwelliaceae</taxon>
        <taxon>Colwellia</taxon>
    </lineage>
</organism>
<dbReference type="AlphaFoldDB" id="A0A099KBE8"/>
<name>A0A099KBE8_COLPS</name>
<evidence type="ECO:0000313" key="1">
    <source>
        <dbReference type="EMBL" id="KGJ87636.1"/>
    </source>
</evidence>